<protein>
    <recommendedName>
        <fullName evidence="2">Reverse transcriptase domain-containing protein</fullName>
    </recommendedName>
</protein>
<gene>
    <name evidence="3" type="ORF">Tco_0925871</name>
</gene>
<evidence type="ECO:0000259" key="2">
    <source>
        <dbReference type="Pfam" id="PF00078"/>
    </source>
</evidence>
<keyword evidence="4" id="KW-1185">Reference proteome</keyword>
<accession>A0ABQ5D9E4</accession>
<dbReference type="Proteomes" id="UP001151760">
    <property type="component" value="Unassembled WGS sequence"/>
</dbReference>
<dbReference type="PANTHER" id="PTHR24559:SF444">
    <property type="entry name" value="REVERSE TRANSCRIPTASE DOMAIN-CONTAINING PROTEIN"/>
    <property type="match status" value="1"/>
</dbReference>
<evidence type="ECO:0000313" key="4">
    <source>
        <dbReference type="Proteomes" id="UP001151760"/>
    </source>
</evidence>
<sequence length="420" mass="47958">MELQMIKGKVSKDQTLGTTTEDRKAGIGSPLIEELVTSCSITCPQVQERFWQRKRHETNDCRQLRNQIEEAVKSGQLSHLVKGIKKERAKASDTQREEGKKDKGIVPVNRVYMESGSSREVIYEHFFLKLKPSIKASKVDSKVPLVGFSGEHSWPIGEVPLEIRIGDDPSSRTETLNFVIVRSNSPHNLLLGRTTMQKMGIVKEASPTDVKGILSYTNVEERVIVNNKYPKQTIIIGKQLLEKFKERLRDLLKSNADVFAWTHADMTRIPRTIMVGGKPFNTEHKLNEYSHITPIKQKRSGLGPDRSTEAYKEIEELMKEGILRRFKNQTWVANRVMVKKSDGGWRMCVDFTDINKACPKDCYPLPETDWKVESLSGFRLKCFLDAYKGYHQIQMAEEDEDKTTFFAGKGTFCYGKMPFG</sequence>
<reference evidence="3" key="2">
    <citation type="submission" date="2022-01" db="EMBL/GenBank/DDBJ databases">
        <authorList>
            <person name="Yamashiro T."/>
            <person name="Shiraishi A."/>
            <person name="Satake H."/>
            <person name="Nakayama K."/>
        </authorList>
    </citation>
    <scope>NUCLEOTIDE SEQUENCE</scope>
</reference>
<organism evidence="3 4">
    <name type="scientific">Tanacetum coccineum</name>
    <dbReference type="NCBI Taxonomy" id="301880"/>
    <lineage>
        <taxon>Eukaryota</taxon>
        <taxon>Viridiplantae</taxon>
        <taxon>Streptophyta</taxon>
        <taxon>Embryophyta</taxon>
        <taxon>Tracheophyta</taxon>
        <taxon>Spermatophyta</taxon>
        <taxon>Magnoliopsida</taxon>
        <taxon>eudicotyledons</taxon>
        <taxon>Gunneridae</taxon>
        <taxon>Pentapetalae</taxon>
        <taxon>asterids</taxon>
        <taxon>campanulids</taxon>
        <taxon>Asterales</taxon>
        <taxon>Asteraceae</taxon>
        <taxon>Asteroideae</taxon>
        <taxon>Anthemideae</taxon>
        <taxon>Anthemidinae</taxon>
        <taxon>Tanacetum</taxon>
    </lineage>
</organism>
<name>A0ABQ5D9E4_9ASTR</name>
<dbReference type="InterPro" id="IPR043128">
    <property type="entry name" value="Rev_trsase/Diguanyl_cyclase"/>
</dbReference>
<dbReference type="InterPro" id="IPR043502">
    <property type="entry name" value="DNA/RNA_pol_sf"/>
</dbReference>
<reference evidence="3" key="1">
    <citation type="journal article" date="2022" name="Int. J. Mol. Sci.">
        <title>Draft Genome of Tanacetum Coccineum: Genomic Comparison of Closely Related Tanacetum-Family Plants.</title>
        <authorList>
            <person name="Yamashiro T."/>
            <person name="Shiraishi A."/>
            <person name="Nakayama K."/>
            <person name="Satake H."/>
        </authorList>
    </citation>
    <scope>NUCLEOTIDE SEQUENCE</scope>
</reference>
<evidence type="ECO:0000256" key="1">
    <source>
        <dbReference type="SAM" id="MobiDB-lite"/>
    </source>
</evidence>
<dbReference type="Pfam" id="PF00078">
    <property type="entry name" value="RVT_1"/>
    <property type="match status" value="1"/>
</dbReference>
<dbReference type="InterPro" id="IPR053134">
    <property type="entry name" value="RNA-dir_DNA_polymerase"/>
</dbReference>
<feature type="domain" description="Reverse transcriptase" evidence="2">
    <location>
        <begin position="338"/>
        <end position="420"/>
    </location>
</feature>
<dbReference type="Gene3D" id="3.30.70.270">
    <property type="match status" value="1"/>
</dbReference>
<dbReference type="PANTHER" id="PTHR24559">
    <property type="entry name" value="TRANSPOSON TY3-I GAG-POL POLYPROTEIN"/>
    <property type="match status" value="1"/>
</dbReference>
<dbReference type="Gene3D" id="3.10.10.10">
    <property type="entry name" value="HIV Type 1 Reverse Transcriptase, subunit A, domain 1"/>
    <property type="match status" value="1"/>
</dbReference>
<evidence type="ECO:0000313" key="3">
    <source>
        <dbReference type="EMBL" id="GJT35452.1"/>
    </source>
</evidence>
<feature type="region of interest" description="Disordered" evidence="1">
    <location>
        <begin position="1"/>
        <end position="24"/>
    </location>
</feature>
<dbReference type="EMBL" id="BQNB010015051">
    <property type="protein sequence ID" value="GJT35452.1"/>
    <property type="molecule type" value="Genomic_DNA"/>
</dbReference>
<proteinExistence type="predicted"/>
<dbReference type="InterPro" id="IPR000477">
    <property type="entry name" value="RT_dom"/>
</dbReference>
<comment type="caution">
    <text evidence="3">The sequence shown here is derived from an EMBL/GenBank/DDBJ whole genome shotgun (WGS) entry which is preliminary data.</text>
</comment>
<dbReference type="SUPFAM" id="SSF56672">
    <property type="entry name" value="DNA/RNA polymerases"/>
    <property type="match status" value="1"/>
</dbReference>
<dbReference type="CDD" id="cd01647">
    <property type="entry name" value="RT_LTR"/>
    <property type="match status" value="1"/>
</dbReference>